<feature type="region of interest" description="Disordered" evidence="1">
    <location>
        <begin position="1"/>
        <end position="25"/>
    </location>
</feature>
<dbReference type="EMBL" id="KV417662">
    <property type="protein sequence ID" value="KZP11490.1"/>
    <property type="molecule type" value="Genomic_DNA"/>
</dbReference>
<dbReference type="AlphaFoldDB" id="A0A166ADB1"/>
<name>A0A166ADB1_9AGAM</name>
<proteinExistence type="predicted"/>
<dbReference type="OrthoDB" id="2739948at2759"/>
<feature type="compositionally biased region" description="Basic and acidic residues" evidence="1">
    <location>
        <begin position="1"/>
        <end position="21"/>
    </location>
</feature>
<feature type="compositionally biased region" description="Basic and acidic residues" evidence="1">
    <location>
        <begin position="106"/>
        <end position="117"/>
    </location>
</feature>
<organism evidence="3">
    <name type="scientific">Athelia psychrophila</name>
    <dbReference type="NCBI Taxonomy" id="1759441"/>
    <lineage>
        <taxon>Eukaryota</taxon>
        <taxon>Fungi</taxon>
        <taxon>Dikarya</taxon>
        <taxon>Basidiomycota</taxon>
        <taxon>Agaricomycotina</taxon>
        <taxon>Agaricomycetes</taxon>
        <taxon>Agaricomycetidae</taxon>
        <taxon>Atheliales</taxon>
        <taxon>Atheliaceae</taxon>
        <taxon>Athelia</taxon>
    </lineage>
</organism>
<evidence type="ECO:0000259" key="2">
    <source>
        <dbReference type="Pfam" id="PF17667"/>
    </source>
</evidence>
<feature type="domain" description="Fungal-type protein kinase" evidence="2">
    <location>
        <begin position="44"/>
        <end position="111"/>
    </location>
</feature>
<evidence type="ECO:0000313" key="3">
    <source>
        <dbReference type="EMBL" id="KZP11490.1"/>
    </source>
</evidence>
<feature type="region of interest" description="Disordered" evidence="1">
    <location>
        <begin position="93"/>
        <end position="117"/>
    </location>
</feature>
<evidence type="ECO:0000256" key="1">
    <source>
        <dbReference type="SAM" id="MobiDB-lite"/>
    </source>
</evidence>
<gene>
    <name evidence="3" type="ORF">FIBSPDRAFT_756593</name>
</gene>
<sequence length="117" mass="13240">MEFKQDPNDDAFLRPGDKEPTLEGLESRAQMSDYAAASMGLRFRTHLLSVFICGNYARLLCWDRGGAMFTERINYTKDAAPIMEFFHRYSNATSKKRGLDPTISKPSDDEHKAAQTA</sequence>
<protein>
    <recommendedName>
        <fullName evidence="2">Fungal-type protein kinase domain-containing protein</fullName>
    </recommendedName>
</protein>
<accession>A0A166ADB1</accession>
<feature type="non-terminal residue" evidence="3">
    <location>
        <position position="117"/>
    </location>
</feature>
<reference evidence="3" key="1">
    <citation type="journal article" date="2016" name="Mol. Biol. Evol.">
        <title>Comparative Genomics of Early-Diverging Mushroom-Forming Fungi Provides Insights into the Origins of Lignocellulose Decay Capabilities.</title>
        <authorList>
            <person name="Nagy L.G."/>
            <person name="Riley R."/>
            <person name="Tritt A."/>
            <person name="Adam C."/>
            <person name="Daum C."/>
            <person name="Floudas D."/>
            <person name="Sun H."/>
            <person name="Yadav J.S."/>
            <person name="Pangilinan J."/>
            <person name="Larsson K.H."/>
            <person name="Matsuura K."/>
            <person name="Barry K."/>
            <person name="Labutti K."/>
            <person name="Kuo R."/>
            <person name="Ohm R.A."/>
            <person name="Bhattacharya S.S."/>
            <person name="Shirouzu T."/>
            <person name="Yoshinaga Y."/>
            <person name="Martin F.M."/>
            <person name="Grigoriev I.V."/>
            <person name="Hibbett D.S."/>
        </authorList>
    </citation>
    <scope>NUCLEOTIDE SEQUENCE [LARGE SCALE GENOMIC DNA]</scope>
    <source>
        <strain evidence="3">CBS 109695</strain>
    </source>
</reference>
<dbReference type="Pfam" id="PF17667">
    <property type="entry name" value="Pkinase_fungal"/>
    <property type="match status" value="1"/>
</dbReference>
<dbReference type="InterPro" id="IPR040976">
    <property type="entry name" value="Pkinase_fungal"/>
</dbReference>